<evidence type="ECO:0000313" key="7">
    <source>
        <dbReference type="EMBL" id="NLW35968.1"/>
    </source>
</evidence>
<protein>
    <submittedName>
        <fullName evidence="7">FAD-dependent oxidoreductase</fullName>
    </submittedName>
</protein>
<reference evidence="7" key="1">
    <citation type="journal article" date="2020" name="Biotechnol. Biofuels">
        <title>New insights from the biogas microbiome by comprehensive genome-resolved metagenomics of nearly 1600 species originating from multiple anaerobic digesters.</title>
        <authorList>
            <person name="Campanaro S."/>
            <person name="Treu L."/>
            <person name="Rodriguez-R L.M."/>
            <person name="Kovalovszki A."/>
            <person name="Ziels R.M."/>
            <person name="Maus I."/>
            <person name="Zhu X."/>
            <person name="Kougias P.G."/>
            <person name="Basile A."/>
            <person name="Luo G."/>
            <person name="Schluter A."/>
            <person name="Konstantinidis K.T."/>
            <person name="Angelidaki I."/>
        </authorList>
    </citation>
    <scope>NUCLEOTIDE SEQUENCE</scope>
    <source>
        <strain evidence="7">AS06rmzACSIP_7</strain>
    </source>
</reference>
<dbReference type="PANTHER" id="PTHR42917">
    <property type="entry name" value="2,4-DIENOYL-COA REDUCTASE"/>
    <property type="match status" value="1"/>
</dbReference>
<reference evidence="7" key="2">
    <citation type="submission" date="2020-01" db="EMBL/GenBank/DDBJ databases">
        <authorList>
            <person name="Campanaro S."/>
        </authorList>
    </citation>
    <scope>NUCLEOTIDE SEQUENCE</scope>
    <source>
        <strain evidence="7">AS06rmzACSIP_7</strain>
    </source>
</reference>
<feature type="domain" description="FAD/NAD(P)-binding" evidence="6">
    <location>
        <begin position="85"/>
        <end position="185"/>
    </location>
</feature>
<dbReference type="SUPFAM" id="SSF51395">
    <property type="entry name" value="FMN-linked oxidoreductases"/>
    <property type="match status" value="1"/>
</dbReference>
<evidence type="ECO:0000256" key="1">
    <source>
        <dbReference type="ARBA" id="ARBA00001917"/>
    </source>
</evidence>
<gene>
    <name evidence="7" type="ORF">GXY80_10890</name>
</gene>
<evidence type="ECO:0000256" key="3">
    <source>
        <dbReference type="ARBA" id="ARBA00022630"/>
    </source>
</evidence>
<evidence type="ECO:0000259" key="6">
    <source>
        <dbReference type="Pfam" id="PF07992"/>
    </source>
</evidence>
<dbReference type="PRINTS" id="PR00419">
    <property type="entry name" value="ADXRDTASE"/>
</dbReference>
<dbReference type="PANTHER" id="PTHR42917:SF2">
    <property type="entry name" value="2,4-DIENOYL-COA REDUCTASE [(2E)-ENOYL-COA-PRODUCING]"/>
    <property type="match status" value="1"/>
</dbReference>
<dbReference type="InterPro" id="IPR051793">
    <property type="entry name" value="NADH:flavin_oxidoreductase"/>
</dbReference>
<proteinExistence type="inferred from homology"/>
<comment type="caution">
    <text evidence="7">The sequence shown here is derived from an EMBL/GenBank/DDBJ whole genome shotgun (WGS) entry which is preliminary data.</text>
</comment>
<keyword evidence="5" id="KW-0560">Oxidoreductase</keyword>
<comment type="similarity">
    <text evidence="2">In the N-terminal section; belongs to the NADH:flavin oxidoreductase/NADH oxidase family.</text>
</comment>
<dbReference type="GO" id="GO:0016491">
    <property type="term" value="F:oxidoreductase activity"/>
    <property type="evidence" value="ECO:0007669"/>
    <property type="project" value="UniProtKB-KW"/>
</dbReference>
<dbReference type="AlphaFoldDB" id="A0A971M4Q9"/>
<dbReference type="EMBL" id="JAAYEE010000193">
    <property type="protein sequence ID" value="NLW35968.1"/>
    <property type="molecule type" value="Genomic_DNA"/>
</dbReference>
<sequence length="360" mass="40302">RMIAEGKCDYVYIARALIADPHFPRKAMEGREEDITPCIYCNQGCVFRSFNRATTNGIRCTVNPTAGEEARWGSWTFEKAPKRKNILVVGAGPAGLQCAMVAAQRGHNVVVYEKEEETGGQARLIKNILDHTMPQTFLDYLNNQVRKVVVKINFGTEITEANIDSVLEKEKPDAIALATGARPARDGRGSITTEPIPGWDRKNVCTYLDIVLGTVQPGDKVLIVDELADRITPGIAEMLAEQGKTVEVVTRWFCLSQNLHYWLDEMYVMGRLDELGVKINPNAWAKVIHEKGATCFNIHSGREFEVEADTVVLSTMKYSNTDLYDLFRERGVECHLIGDAKAPRWILNATHDGYKLGREL</sequence>
<organism evidence="7 8">
    <name type="scientific">Syntrophorhabdus aromaticivorans</name>
    <dbReference type="NCBI Taxonomy" id="328301"/>
    <lineage>
        <taxon>Bacteria</taxon>
        <taxon>Pseudomonadati</taxon>
        <taxon>Thermodesulfobacteriota</taxon>
        <taxon>Syntrophorhabdia</taxon>
        <taxon>Syntrophorhabdales</taxon>
        <taxon>Syntrophorhabdaceae</taxon>
        <taxon>Syntrophorhabdus</taxon>
    </lineage>
</organism>
<dbReference type="Proteomes" id="UP000777265">
    <property type="component" value="Unassembled WGS sequence"/>
</dbReference>
<feature type="non-terminal residue" evidence="7">
    <location>
        <position position="1"/>
    </location>
</feature>
<evidence type="ECO:0000256" key="5">
    <source>
        <dbReference type="ARBA" id="ARBA00023002"/>
    </source>
</evidence>
<keyword evidence="3" id="KW-0285">Flavoprotein</keyword>
<dbReference type="InterPro" id="IPR023753">
    <property type="entry name" value="FAD/NAD-binding_dom"/>
</dbReference>
<dbReference type="Gene3D" id="3.50.50.60">
    <property type="entry name" value="FAD/NAD(P)-binding domain"/>
    <property type="match status" value="1"/>
</dbReference>
<dbReference type="SUPFAM" id="SSF51905">
    <property type="entry name" value="FAD/NAD(P)-binding domain"/>
    <property type="match status" value="1"/>
</dbReference>
<name>A0A971M4Q9_9BACT</name>
<dbReference type="Gene3D" id="3.20.20.70">
    <property type="entry name" value="Aldolase class I"/>
    <property type="match status" value="1"/>
</dbReference>
<accession>A0A971M4Q9</accession>
<evidence type="ECO:0000313" key="8">
    <source>
        <dbReference type="Proteomes" id="UP000777265"/>
    </source>
</evidence>
<evidence type="ECO:0000256" key="4">
    <source>
        <dbReference type="ARBA" id="ARBA00022643"/>
    </source>
</evidence>
<dbReference type="InterPro" id="IPR013785">
    <property type="entry name" value="Aldolase_TIM"/>
</dbReference>
<keyword evidence="4" id="KW-0288">FMN</keyword>
<evidence type="ECO:0000256" key="2">
    <source>
        <dbReference type="ARBA" id="ARBA00011048"/>
    </source>
</evidence>
<dbReference type="Gene3D" id="3.40.50.720">
    <property type="entry name" value="NAD(P)-binding Rossmann-like Domain"/>
    <property type="match status" value="1"/>
</dbReference>
<comment type="cofactor">
    <cofactor evidence="1">
        <name>FMN</name>
        <dbReference type="ChEBI" id="CHEBI:58210"/>
    </cofactor>
</comment>
<dbReference type="InterPro" id="IPR036188">
    <property type="entry name" value="FAD/NAD-bd_sf"/>
</dbReference>
<dbReference type="Pfam" id="PF07992">
    <property type="entry name" value="Pyr_redox_2"/>
    <property type="match status" value="1"/>
</dbReference>